<evidence type="ECO:0000313" key="3">
    <source>
        <dbReference type="Proteomes" id="UP001516400"/>
    </source>
</evidence>
<name>A0ABD2NHW6_9CUCU</name>
<gene>
    <name evidence="2" type="ORF">HHI36_013459</name>
</gene>
<dbReference type="EMBL" id="JABFTP020000103">
    <property type="protein sequence ID" value="KAL3278114.1"/>
    <property type="molecule type" value="Genomic_DNA"/>
</dbReference>
<feature type="compositionally biased region" description="Acidic residues" evidence="1">
    <location>
        <begin position="46"/>
        <end position="63"/>
    </location>
</feature>
<dbReference type="AlphaFoldDB" id="A0ABD2NHW6"/>
<protein>
    <submittedName>
        <fullName evidence="2">Uncharacterized protein</fullName>
    </submittedName>
</protein>
<sequence length="80" mass="9654">MLSIQFWKLFTPFTNSVKDKAKSLKCQTEMSYEEVYSCLQRLWDENAEDRDTDDEEDKDEQDIKEERESSDTDQQFHEYG</sequence>
<reference evidence="2 3" key="1">
    <citation type="journal article" date="2021" name="BMC Biol.">
        <title>Horizontally acquired antibacterial genes associated with adaptive radiation of ladybird beetles.</title>
        <authorList>
            <person name="Li H.S."/>
            <person name="Tang X.F."/>
            <person name="Huang Y.H."/>
            <person name="Xu Z.Y."/>
            <person name="Chen M.L."/>
            <person name="Du X.Y."/>
            <person name="Qiu B.Y."/>
            <person name="Chen P.T."/>
            <person name="Zhang W."/>
            <person name="Slipinski A."/>
            <person name="Escalona H.E."/>
            <person name="Waterhouse R.M."/>
            <person name="Zwick A."/>
            <person name="Pang H."/>
        </authorList>
    </citation>
    <scope>NUCLEOTIDE SEQUENCE [LARGE SCALE GENOMIC DNA]</scope>
    <source>
        <strain evidence="2">SYSU2018</strain>
    </source>
</reference>
<feature type="region of interest" description="Disordered" evidence="1">
    <location>
        <begin position="46"/>
        <end position="80"/>
    </location>
</feature>
<organism evidence="2 3">
    <name type="scientific">Cryptolaemus montrouzieri</name>
    <dbReference type="NCBI Taxonomy" id="559131"/>
    <lineage>
        <taxon>Eukaryota</taxon>
        <taxon>Metazoa</taxon>
        <taxon>Ecdysozoa</taxon>
        <taxon>Arthropoda</taxon>
        <taxon>Hexapoda</taxon>
        <taxon>Insecta</taxon>
        <taxon>Pterygota</taxon>
        <taxon>Neoptera</taxon>
        <taxon>Endopterygota</taxon>
        <taxon>Coleoptera</taxon>
        <taxon>Polyphaga</taxon>
        <taxon>Cucujiformia</taxon>
        <taxon>Coccinelloidea</taxon>
        <taxon>Coccinellidae</taxon>
        <taxon>Scymninae</taxon>
        <taxon>Scymnini</taxon>
        <taxon>Cryptolaemus</taxon>
    </lineage>
</organism>
<evidence type="ECO:0000256" key="1">
    <source>
        <dbReference type="SAM" id="MobiDB-lite"/>
    </source>
</evidence>
<dbReference type="Proteomes" id="UP001516400">
    <property type="component" value="Unassembled WGS sequence"/>
</dbReference>
<accession>A0ABD2NHW6</accession>
<proteinExistence type="predicted"/>
<keyword evidence="3" id="KW-1185">Reference proteome</keyword>
<feature type="compositionally biased region" description="Basic and acidic residues" evidence="1">
    <location>
        <begin position="64"/>
        <end position="80"/>
    </location>
</feature>
<comment type="caution">
    <text evidence="2">The sequence shown here is derived from an EMBL/GenBank/DDBJ whole genome shotgun (WGS) entry which is preliminary data.</text>
</comment>
<evidence type="ECO:0000313" key="2">
    <source>
        <dbReference type="EMBL" id="KAL3278114.1"/>
    </source>
</evidence>